<evidence type="ECO:0000313" key="2">
    <source>
        <dbReference type="Proteomes" id="UP000318093"/>
    </source>
</evidence>
<accession>A0A537JJS8</accession>
<dbReference type="Proteomes" id="UP000318093">
    <property type="component" value="Unassembled WGS sequence"/>
</dbReference>
<organism evidence="1 2">
    <name type="scientific">Candidatus Segetimicrobium genomatis</name>
    <dbReference type="NCBI Taxonomy" id="2569760"/>
    <lineage>
        <taxon>Bacteria</taxon>
        <taxon>Bacillati</taxon>
        <taxon>Candidatus Sysuimicrobiota</taxon>
        <taxon>Candidatus Sysuimicrobiia</taxon>
        <taxon>Candidatus Sysuimicrobiales</taxon>
        <taxon>Candidatus Segetimicrobiaceae</taxon>
        <taxon>Candidatus Segetimicrobium</taxon>
    </lineage>
</organism>
<protein>
    <submittedName>
        <fullName evidence="1">PIN domain nuclease</fullName>
    </submittedName>
</protein>
<dbReference type="InterPro" id="IPR029060">
    <property type="entry name" value="PIN-like_dom_sf"/>
</dbReference>
<dbReference type="AlphaFoldDB" id="A0A537JJS8"/>
<dbReference type="SUPFAM" id="SSF88723">
    <property type="entry name" value="PIN domain-like"/>
    <property type="match status" value="1"/>
</dbReference>
<sequence length="118" mass="13312">MTLTDAGPLVALLDRDEPDHAKCTEQLQSLSAPMLTTWPAFTEAMYLVGDGLGWRGQEALWRILRRGDLRLAETGPMDLADASLVAVAEERRLVQIFTLDRDFRIYRLPGRRSFVIVP</sequence>
<reference evidence="1 2" key="1">
    <citation type="journal article" date="2019" name="Nat. Microbiol.">
        <title>Mediterranean grassland soil C-N compound turnover is dependent on rainfall and depth, and is mediated by genomically divergent microorganisms.</title>
        <authorList>
            <person name="Diamond S."/>
            <person name="Andeer P.F."/>
            <person name="Li Z."/>
            <person name="Crits-Christoph A."/>
            <person name="Burstein D."/>
            <person name="Anantharaman K."/>
            <person name="Lane K.R."/>
            <person name="Thomas B.C."/>
            <person name="Pan C."/>
            <person name="Northen T.R."/>
            <person name="Banfield J.F."/>
        </authorList>
    </citation>
    <scope>NUCLEOTIDE SEQUENCE [LARGE SCALE GENOMIC DNA]</scope>
    <source>
        <strain evidence="1">NP_6</strain>
    </source>
</reference>
<evidence type="ECO:0000313" key="1">
    <source>
        <dbReference type="EMBL" id="TMI83799.1"/>
    </source>
</evidence>
<name>A0A537JJS8_9BACT</name>
<gene>
    <name evidence="1" type="ORF">E6H03_03120</name>
</gene>
<proteinExistence type="predicted"/>
<dbReference type="EMBL" id="VBAN01000091">
    <property type="protein sequence ID" value="TMI83799.1"/>
    <property type="molecule type" value="Genomic_DNA"/>
</dbReference>
<comment type="caution">
    <text evidence="1">The sequence shown here is derived from an EMBL/GenBank/DDBJ whole genome shotgun (WGS) entry which is preliminary data.</text>
</comment>
<dbReference type="Gene3D" id="3.40.50.1010">
    <property type="entry name" value="5'-nuclease"/>
    <property type="match status" value="1"/>
</dbReference>